<dbReference type="VEuPathDB" id="FungiDB:PYU1_G000963"/>
<evidence type="ECO:0000313" key="2">
    <source>
        <dbReference type="EnsemblProtists" id="PYU1_T000963"/>
    </source>
</evidence>
<dbReference type="HOGENOM" id="CLU_100038_2_0_1"/>
<dbReference type="InParanoid" id="K3W7M2"/>
<sequence>MHPIRELAAEAELSIITDSYRCQYTNTRCINERAVKRDGDLHKLCEFHRSKANRNQKKLEQKRKLEAKSKREDVENASEVSQRQAEAPSLFRGCIDLPTDDETSYGLLEDLDDEDLHALAILLDVSDSC</sequence>
<evidence type="ECO:0000313" key="3">
    <source>
        <dbReference type="Proteomes" id="UP000019132"/>
    </source>
</evidence>
<organism evidence="2 3">
    <name type="scientific">Globisporangium ultimum (strain ATCC 200006 / CBS 805.95 / DAOM BR144)</name>
    <name type="common">Pythium ultimum</name>
    <dbReference type="NCBI Taxonomy" id="431595"/>
    <lineage>
        <taxon>Eukaryota</taxon>
        <taxon>Sar</taxon>
        <taxon>Stramenopiles</taxon>
        <taxon>Oomycota</taxon>
        <taxon>Peronosporomycetes</taxon>
        <taxon>Pythiales</taxon>
        <taxon>Pythiaceae</taxon>
        <taxon>Globisporangium</taxon>
    </lineage>
</organism>
<dbReference type="Proteomes" id="UP000019132">
    <property type="component" value="Unassembled WGS sequence"/>
</dbReference>
<keyword evidence="3" id="KW-1185">Reference proteome</keyword>
<dbReference type="AlphaFoldDB" id="K3W7M2"/>
<accession>K3W7M2</accession>
<feature type="region of interest" description="Disordered" evidence="1">
    <location>
        <begin position="54"/>
        <end position="85"/>
    </location>
</feature>
<protein>
    <submittedName>
        <fullName evidence="2">Uncharacterized protein</fullName>
    </submittedName>
</protein>
<evidence type="ECO:0000256" key="1">
    <source>
        <dbReference type="SAM" id="MobiDB-lite"/>
    </source>
</evidence>
<dbReference type="eggNOG" id="ENOG502TDKD">
    <property type="taxonomic scope" value="Eukaryota"/>
</dbReference>
<name>K3W7M2_GLOUD</name>
<dbReference type="EnsemblProtists" id="PYU1_T000963">
    <property type="protein sequence ID" value="PYU1_T000963"/>
    <property type="gene ID" value="PYU1_G000963"/>
</dbReference>
<reference evidence="3" key="2">
    <citation type="submission" date="2010-04" db="EMBL/GenBank/DDBJ databases">
        <authorList>
            <person name="Buell R."/>
            <person name="Hamilton J."/>
            <person name="Hostetler J."/>
        </authorList>
    </citation>
    <scope>NUCLEOTIDE SEQUENCE [LARGE SCALE GENOMIC DNA]</scope>
    <source>
        <strain evidence="3">DAOM:BR144</strain>
    </source>
</reference>
<proteinExistence type="predicted"/>
<reference evidence="3" key="1">
    <citation type="journal article" date="2010" name="Genome Biol.">
        <title>Genome sequence of the necrotrophic plant pathogen Pythium ultimum reveals original pathogenicity mechanisms and effector repertoire.</title>
        <authorList>
            <person name="Levesque C.A."/>
            <person name="Brouwer H."/>
            <person name="Cano L."/>
            <person name="Hamilton J.P."/>
            <person name="Holt C."/>
            <person name="Huitema E."/>
            <person name="Raffaele S."/>
            <person name="Robideau G.P."/>
            <person name="Thines M."/>
            <person name="Win J."/>
            <person name="Zerillo M.M."/>
            <person name="Beakes G.W."/>
            <person name="Boore J.L."/>
            <person name="Busam D."/>
            <person name="Dumas B."/>
            <person name="Ferriera S."/>
            <person name="Fuerstenberg S.I."/>
            <person name="Gachon C.M."/>
            <person name="Gaulin E."/>
            <person name="Govers F."/>
            <person name="Grenville-Briggs L."/>
            <person name="Horner N."/>
            <person name="Hostetler J."/>
            <person name="Jiang R.H."/>
            <person name="Johnson J."/>
            <person name="Krajaejun T."/>
            <person name="Lin H."/>
            <person name="Meijer H.J."/>
            <person name="Moore B."/>
            <person name="Morris P."/>
            <person name="Phuntmart V."/>
            <person name="Puiu D."/>
            <person name="Shetty J."/>
            <person name="Stajich J.E."/>
            <person name="Tripathy S."/>
            <person name="Wawra S."/>
            <person name="van West P."/>
            <person name="Whitty B.R."/>
            <person name="Coutinho P.M."/>
            <person name="Henrissat B."/>
            <person name="Martin F."/>
            <person name="Thomas P.D."/>
            <person name="Tyler B.M."/>
            <person name="De Vries R.P."/>
            <person name="Kamoun S."/>
            <person name="Yandell M."/>
            <person name="Tisserat N."/>
            <person name="Buell C.R."/>
        </authorList>
    </citation>
    <scope>NUCLEOTIDE SEQUENCE</scope>
    <source>
        <strain evidence="3">DAOM:BR144</strain>
    </source>
</reference>
<feature type="compositionally biased region" description="Basic and acidic residues" evidence="1">
    <location>
        <begin position="57"/>
        <end position="74"/>
    </location>
</feature>
<dbReference type="EMBL" id="GL376620">
    <property type="status" value="NOT_ANNOTATED_CDS"/>
    <property type="molecule type" value="Genomic_DNA"/>
</dbReference>
<reference evidence="2" key="3">
    <citation type="submission" date="2015-02" db="UniProtKB">
        <authorList>
            <consortium name="EnsemblProtists"/>
        </authorList>
    </citation>
    <scope>IDENTIFICATION</scope>
    <source>
        <strain evidence="2">DAOM BR144</strain>
    </source>
</reference>